<dbReference type="Gene3D" id="3.90.1300.10">
    <property type="entry name" value="Amidase signature (AS) domain"/>
    <property type="match status" value="1"/>
</dbReference>
<accession>A0AA42CNB1</accession>
<evidence type="ECO:0000256" key="1">
    <source>
        <dbReference type="ARBA" id="ARBA00003871"/>
    </source>
</evidence>
<dbReference type="InterPro" id="IPR020556">
    <property type="entry name" value="Amidase_CS"/>
</dbReference>
<evidence type="ECO:0000259" key="4">
    <source>
        <dbReference type="Pfam" id="PF01425"/>
    </source>
</evidence>
<dbReference type="AlphaFoldDB" id="A0AA42CNB1"/>
<dbReference type="PANTHER" id="PTHR11895">
    <property type="entry name" value="TRANSAMIDASE"/>
    <property type="match status" value="1"/>
</dbReference>
<keyword evidence="6" id="KW-1185">Reference proteome</keyword>
<dbReference type="InterPro" id="IPR023631">
    <property type="entry name" value="Amidase_dom"/>
</dbReference>
<dbReference type="EMBL" id="JAMOIM010000055">
    <property type="protein sequence ID" value="MCW6512571.1"/>
    <property type="molecule type" value="Genomic_DNA"/>
</dbReference>
<dbReference type="SUPFAM" id="SSF75304">
    <property type="entry name" value="Amidase signature (AS) enzymes"/>
    <property type="match status" value="1"/>
</dbReference>
<dbReference type="PANTHER" id="PTHR11895:SF176">
    <property type="entry name" value="AMIDASE AMID-RELATED"/>
    <property type="match status" value="1"/>
</dbReference>
<reference evidence="5" key="1">
    <citation type="submission" date="2022-05" db="EMBL/GenBank/DDBJ databases">
        <authorList>
            <person name="Pankratov T."/>
        </authorList>
    </citation>
    <scope>NUCLEOTIDE SEQUENCE</scope>
    <source>
        <strain evidence="5">BP6-180914</strain>
    </source>
</reference>
<evidence type="ECO:0000256" key="2">
    <source>
        <dbReference type="ARBA" id="ARBA00021874"/>
    </source>
</evidence>
<dbReference type="InterPro" id="IPR036928">
    <property type="entry name" value="AS_sf"/>
</dbReference>
<feature type="region of interest" description="Disordered" evidence="3">
    <location>
        <begin position="119"/>
        <end position="139"/>
    </location>
</feature>
<keyword evidence="5" id="KW-0378">Hydrolase</keyword>
<organism evidence="5 6">
    <name type="scientific">Lichenifustis flavocetrariae</name>
    <dbReference type="NCBI Taxonomy" id="2949735"/>
    <lineage>
        <taxon>Bacteria</taxon>
        <taxon>Pseudomonadati</taxon>
        <taxon>Pseudomonadota</taxon>
        <taxon>Alphaproteobacteria</taxon>
        <taxon>Hyphomicrobiales</taxon>
        <taxon>Lichenihabitantaceae</taxon>
        <taxon>Lichenifustis</taxon>
    </lineage>
</organism>
<dbReference type="Proteomes" id="UP001165667">
    <property type="component" value="Unassembled WGS sequence"/>
</dbReference>
<dbReference type="PROSITE" id="PS00571">
    <property type="entry name" value="AMIDASES"/>
    <property type="match status" value="1"/>
</dbReference>
<name>A0AA42CNB1_9HYPH</name>
<comment type="function">
    <text evidence="1">Hydrolyzes indole-3-acetamide (IAM) into indole-3-acetic acid (IAA).</text>
</comment>
<evidence type="ECO:0000256" key="3">
    <source>
        <dbReference type="SAM" id="MobiDB-lite"/>
    </source>
</evidence>
<feature type="domain" description="Amidase" evidence="4">
    <location>
        <begin position="5"/>
        <end position="420"/>
    </location>
</feature>
<dbReference type="InterPro" id="IPR000120">
    <property type="entry name" value="Amidase"/>
</dbReference>
<gene>
    <name evidence="5" type="ORF">M8523_32180</name>
</gene>
<sequence length="433" mass="45647">MDPCDLVEETLAAIAAYPDKALFIEVAAARARKEAAASRSRLRAGLPLSALDGVSMAWKDLFDVEGRVTTAGSVVLQSEPPAKRDAALLRAAVRAGLITIGLVNMSEFAYSSLGLNPHYGTPRNPRDPEIGRSPGGSSSGSAVAVAAGLAPLAIGTDSGGSIRIPASFNGVVGYKSSTGHYPMDGVFPLSRTLDSLGPLANTVEDCVLVDAALRGVPTPEARPAELHSLRIVVPETVVLDGCEAAVVANFETAITELARAGACVERRAMPQLAKAMELVAERGHLLGAEALQLHRKRLTGPDADRMDRRVVERMRLSEHMTAVDLDAVIQTRKRLITESNALIGEAIVAFPTTSRVAMPVAPLEADDGLFARENMQTVRNAMLGNFLDWCGVAIPNGVNENGMPTSLLLSAVHGRDMAVLSAALTVEAIIRAK</sequence>
<evidence type="ECO:0000313" key="5">
    <source>
        <dbReference type="EMBL" id="MCW6512571.1"/>
    </source>
</evidence>
<dbReference type="NCBIfam" id="NF004766">
    <property type="entry name" value="PRK06102.1"/>
    <property type="match status" value="1"/>
</dbReference>
<evidence type="ECO:0000313" key="6">
    <source>
        <dbReference type="Proteomes" id="UP001165667"/>
    </source>
</evidence>
<comment type="caution">
    <text evidence="5">The sequence shown here is derived from an EMBL/GenBank/DDBJ whole genome shotgun (WGS) entry which is preliminary data.</text>
</comment>
<dbReference type="Pfam" id="PF01425">
    <property type="entry name" value="Amidase"/>
    <property type="match status" value="1"/>
</dbReference>
<dbReference type="GO" id="GO:0016787">
    <property type="term" value="F:hydrolase activity"/>
    <property type="evidence" value="ECO:0007669"/>
    <property type="project" value="UniProtKB-KW"/>
</dbReference>
<proteinExistence type="predicted"/>
<protein>
    <recommendedName>
        <fullName evidence="2">Indoleacetamide hydrolase</fullName>
    </recommendedName>
</protein>